<dbReference type="Proteomes" id="UP000594001">
    <property type="component" value="Chromosome"/>
</dbReference>
<keyword evidence="1" id="KW-0472">Membrane</keyword>
<organism evidence="2 3">
    <name type="scientific">Candidatus Bodocaedibacter vickermanii</name>
    <dbReference type="NCBI Taxonomy" id="2741701"/>
    <lineage>
        <taxon>Bacteria</taxon>
        <taxon>Pseudomonadati</taxon>
        <taxon>Pseudomonadota</taxon>
        <taxon>Alphaproteobacteria</taxon>
        <taxon>Holosporales</taxon>
        <taxon>Candidatus Paracaedibacteraceae</taxon>
        <taxon>Candidatus Bodocaedibacter</taxon>
    </lineage>
</organism>
<proteinExistence type="predicted"/>
<feature type="transmembrane region" description="Helical" evidence="1">
    <location>
        <begin position="30"/>
        <end position="48"/>
    </location>
</feature>
<dbReference type="AlphaFoldDB" id="A0A7L9RUX6"/>
<evidence type="ECO:0000313" key="2">
    <source>
        <dbReference type="EMBL" id="QOL20366.1"/>
    </source>
</evidence>
<reference evidence="2 3" key="1">
    <citation type="submission" date="2020-06" db="EMBL/GenBank/DDBJ databases">
        <title>The endosymbiont of the kinetoplastid Bodo saltans is a Paracaedibacter-like alpha-proteobacterium possessing a putative toxin-antitoxin system.</title>
        <authorList>
            <person name="Midha S."/>
            <person name="Rigden D.J."/>
            <person name="Siozios S."/>
            <person name="Hurst G.D.D."/>
            <person name="Jackson A.P."/>
        </authorList>
    </citation>
    <scope>NUCLEOTIDE SEQUENCE [LARGE SCALE GENOMIC DNA]</scope>
    <source>
        <strain evidence="2">Lake Konstanz</strain>
    </source>
</reference>
<dbReference type="EMBL" id="CP054719">
    <property type="protein sequence ID" value="QOL20366.1"/>
    <property type="molecule type" value="Genomic_DNA"/>
</dbReference>
<sequence length="95" mass="11033">MVVQLVKEFINITRETYRNEEKNAPFDTQTVLVCILGAVSLLLIQFIAKTGKFIYFLRELNLYSASDYFKLFFLPSENGNLVQLAWFASFSFFSI</sequence>
<keyword evidence="1" id="KW-1133">Transmembrane helix</keyword>
<keyword evidence="3" id="KW-1185">Reference proteome</keyword>
<keyword evidence="1" id="KW-0812">Transmembrane</keyword>
<name>A0A7L9RUX6_9PROT</name>
<protein>
    <submittedName>
        <fullName evidence="2">Uncharacterized protein</fullName>
    </submittedName>
</protein>
<accession>A0A7L9RUX6</accession>
<dbReference type="KEGG" id="pbal:CPBP_01158"/>
<dbReference type="RefSeq" id="WP_350331916.1">
    <property type="nucleotide sequence ID" value="NZ_CP054719.1"/>
</dbReference>
<evidence type="ECO:0000256" key="1">
    <source>
        <dbReference type="SAM" id="Phobius"/>
    </source>
</evidence>
<gene>
    <name evidence="2" type="ORF">CPBP_01158</name>
</gene>
<evidence type="ECO:0000313" key="3">
    <source>
        <dbReference type="Proteomes" id="UP000594001"/>
    </source>
</evidence>